<organism evidence="2 3">
    <name type="scientific">Cohnella hashimotonis</name>
    <dbReference type="NCBI Taxonomy" id="2826895"/>
    <lineage>
        <taxon>Bacteria</taxon>
        <taxon>Bacillati</taxon>
        <taxon>Bacillota</taxon>
        <taxon>Bacilli</taxon>
        <taxon>Bacillales</taxon>
        <taxon>Paenibacillaceae</taxon>
        <taxon>Cohnella</taxon>
    </lineage>
</organism>
<feature type="domain" description="BIG2" evidence="1">
    <location>
        <begin position="241"/>
        <end position="314"/>
    </location>
</feature>
<dbReference type="InterPro" id="IPR008964">
    <property type="entry name" value="Invasin/intimin_cell_adhesion"/>
</dbReference>
<dbReference type="InterPro" id="IPR003343">
    <property type="entry name" value="Big_2"/>
</dbReference>
<dbReference type="SUPFAM" id="SSF49373">
    <property type="entry name" value="Invasin/intimin cell-adhesion fragments"/>
    <property type="match status" value="3"/>
</dbReference>
<feature type="domain" description="BIG2" evidence="1">
    <location>
        <begin position="407"/>
        <end position="489"/>
    </location>
</feature>
<gene>
    <name evidence="2" type="ORF">KB449_04175</name>
</gene>
<accession>A0ABT6TBD4</accession>
<protein>
    <submittedName>
        <fullName evidence="2">Ig-like domain-containing protein</fullName>
    </submittedName>
</protein>
<evidence type="ECO:0000313" key="3">
    <source>
        <dbReference type="Proteomes" id="UP001161691"/>
    </source>
</evidence>
<comment type="caution">
    <text evidence="2">The sequence shown here is derived from an EMBL/GenBank/DDBJ whole genome shotgun (WGS) entry which is preliminary data.</text>
</comment>
<dbReference type="Proteomes" id="UP001161691">
    <property type="component" value="Unassembled WGS sequence"/>
</dbReference>
<name>A0ABT6TBD4_9BACL</name>
<keyword evidence="3" id="KW-1185">Reference proteome</keyword>
<proteinExistence type="predicted"/>
<dbReference type="RefSeq" id="WP_282907164.1">
    <property type="nucleotide sequence ID" value="NZ_JAGRPV010000001.1"/>
</dbReference>
<reference evidence="2" key="1">
    <citation type="submission" date="2023-04" db="EMBL/GenBank/DDBJ databases">
        <title>Comparative genomic analysis of Cohnella hashimotonis sp. nov., isolated from the International Space Station.</title>
        <authorList>
            <person name="Venkateswaran K."/>
            <person name="Simpson A."/>
        </authorList>
    </citation>
    <scope>NUCLEOTIDE SEQUENCE</scope>
    <source>
        <strain evidence="2">F6_2S_P_1</strain>
    </source>
</reference>
<sequence>MMMTQRPPQRRIGRLGRLTAALLAALLFSGVLGTTGAVKAATTITSVKLDELSDNEKTIYVDDGSLVLLLWATTTDSSTGGSATSNVTNDATWVSSNSAVSVSKGIVTATGEANNVVITGKYQGYSASVTLNAKYHYSELKLRTKGSSTDAADKLDVKVGDEISLQAYGVNGSALDDLTDKATWTSSDASVAGVSAGKLTINVAGKTTITAKYQGRTDTVDLTVASPYKSMSITDAEGAKGPFEMQVGEAAKALVGKALSASGPTESVTGKATWKSSNEAVATVDENGTLTPVAAGTATITATYLGVTATATVAVRTPFEAILFTPSAAQHLALSGAPVTITAKTVNGATTVTSLDGAQWESTNLNVISVSGTGATATITPRGKGTATVKLTYKSVVKELSVTVYPTVSKIEIAKDKLEVYVDDTGDLPQVKGTSLDESSADVTKLAKWTSSDSSVVSIGDDGKWTALKSGKVTLTATVTSGSTSTDTIEVTVSKKLLTLLPEQDNVSLIIGQTVSLPKVTAVYEDGDEADISADIVWKSASTSVLVKDATLKGLLAVKTTLTGTYLNKTVKVTATVEEEYVSYAIEPAAVSLTLNKSQSIKVTGKTKSGKLINLSSRMVWTSEDETIATVKGGSAKSLLAEGSTKLTAAYQGKALSVPITVKAKLTKLTVSDTSLDLAAGATDSIKVTAVYENGRTLDVTAYSAWTAASTKVAKVTGGVVTGVGKGSVTIKAAYGGKTVNVRVKVK</sequence>
<evidence type="ECO:0000259" key="1">
    <source>
        <dbReference type="SMART" id="SM00635"/>
    </source>
</evidence>
<feature type="domain" description="BIG2" evidence="1">
    <location>
        <begin position="142"/>
        <end position="223"/>
    </location>
</feature>
<dbReference type="Gene3D" id="2.60.40.1080">
    <property type="match status" value="8"/>
</dbReference>
<dbReference type="EMBL" id="JAGRPV010000001">
    <property type="protein sequence ID" value="MDI4644141.1"/>
    <property type="molecule type" value="Genomic_DNA"/>
</dbReference>
<feature type="domain" description="BIG2" evidence="1">
    <location>
        <begin position="580"/>
        <end position="661"/>
    </location>
</feature>
<dbReference type="SMART" id="SM00635">
    <property type="entry name" value="BID_2"/>
    <property type="match status" value="7"/>
</dbReference>
<feature type="domain" description="BIG2" evidence="1">
    <location>
        <begin position="318"/>
        <end position="403"/>
    </location>
</feature>
<dbReference type="Pfam" id="PF02368">
    <property type="entry name" value="Big_2"/>
    <property type="match status" value="1"/>
</dbReference>
<feature type="domain" description="BIG2" evidence="1">
    <location>
        <begin position="665"/>
        <end position="745"/>
    </location>
</feature>
<evidence type="ECO:0000313" key="2">
    <source>
        <dbReference type="EMBL" id="MDI4644141.1"/>
    </source>
</evidence>
<feature type="domain" description="BIG2" evidence="1">
    <location>
        <begin position="494"/>
        <end position="576"/>
    </location>
</feature>